<feature type="compositionally biased region" description="Low complexity" evidence="1">
    <location>
        <begin position="434"/>
        <end position="480"/>
    </location>
</feature>
<name>A0A8J1UUM4_OWEFU</name>
<comment type="caution">
    <text evidence="2">The sequence shown here is derived from an EMBL/GenBank/DDBJ whole genome shotgun (WGS) entry which is preliminary data.</text>
</comment>
<dbReference type="InterPro" id="IPR016186">
    <property type="entry name" value="C-type_lectin-like/link_sf"/>
</dbReference>
<feature type="region of interest" description="Disordered" evidence="1">
    <location>
        <begin position="414"/>
        <end position="498"/>
    </location>
</feature>
<feature type="compositionally biased region" description="Polar residues" evidence="1">
    <location>
        <begin position="422"/>
        <end position="433"/>
    </location>
</feature>
<dbReference type="InterPro" id="IPR001304">
    <property type="entry name" value="C-type_lectin-like"/>
</dbReference>
<evidence type="ECO:0000313" key="2">
    <source>
        <dbReference type="EMBL" id="CAH1772421.1"/>
    </source>
</evidence>
<dbReference type="AlphaFoldDB" id="A0A8J1UUM4"/>
<dbReference type="SUPFAM" id="SSF56436">
    <property type="entry name" value="C-type lectin-like"/>
    <property type="match status" value="1"/>
</dbReference>
<dbReference type="EMBL" id="CAIIXF020000001">
    <property type="protein sequence ID" value="CAH1772421.1"/>
    <property type="molecule type" value="Genomic_DNA"/>
</dbReference>
<dbReference type="Gene3D" id="3.10.100.10">
    <property type="entry name" value="Mannose-Binding Protein A, subunit A"/>
    <property type="match status" value="1"/>
</dbReference>
<sequence length="516" mass="56328">MLAVGFTTGADNGHTFIGPFTVKDGNNRDLFFKIYYTKDKRNSLSWYNAKAYCEGENGYLAKLDSSQANDGIKKALDEQIISLPNLSASKGFWIGLIQDRNVRQSSSYYWIDEFNFQSLECTRSTQLSCRREATAGGENTNEESCRKNMCCWTGTECVFPKGTPNIRQDNSCEVEDRFRDACKGNNGNPTTCRADKDCCYRRPNDNQYPTCFYKHSLPGPLGYTDWGIGKGGTDSNDRRCGILWQDFSWQWDHQKCQSNNGNNVGFICQYPVMPSTISPSTTMEQTTAATTITTQSTTTTSTTIETTQSPMTTTIATTIPIQIVDTTLSDTTTIDTTVAETTIVDTTMVDTTLAETTIVDTTMADTTFADTTIVDTTIDESTEEPSTTPLVISYSTTRHSVSTSQEFELTTAREIAGTTTTDRSSAVPPSTTVSIAPSSSVLTSSSTASSTATVASTTSLPSSSTAAAESSTSATQMSSTIDLASIKREREESDRAGKIEKQANAIDFLFESICYN</sequence>
<dbReference type="CDD" id="cd00037">
    <property type="entry name" value="CLECT"/>
    <property type="match status" value="1"/>
</dbReference>
<dbReference type="PROSITE" id="PS50041">
    <property type="entry name" value="C_TYPE_LECTIN_2"/>
    <property type="match status" value="1"/>
</dbReference>
<dbReference type="Proteomes" id="UP000749559">
    <property type="component" value="Unassembled WGS sequence"/>
</dbReference>
<dbReference type="Pfam" id="PF00059">
    <property type="entry name" value="Lectin_C"/>
    <property type="match status" value="1"/>
</dbReference>
<evidence type="ECO:0000313" key="3">
    <source>
        <dbReference type="Proteomes" id="UP000749559"/>
    </source>
</evidence>
<accession>A0A8J1UUM4</accession>
<proteinExistence type="predicted"/>
<protein>
    <submittedName>
        <fullName evidence="2">Uncharacterized protein</fullName>
    </submittedName>
</protein>
<keyword evidence="3" id="KW-1185">Reference proteome</keyword>
<gene>
    <name evidence="2" type="ORF">OFUS_LOCUS189</name>
</gene>
<reference evidence="2" key="1">
    <citation type="submission" date="2022-03" db="EMBL/GenBank/DDBJ databases">
        <authorList>
            <person name="Martin C."/>
        </authorList>
    </citation>
    <scope>NUCLEOTIDE SEQUENCE</scope>
</reference>
<feature type="compositionally biased region" description="Basic and acidic residues" evidence="1">
    <location>
        <begin position="485"/>
        <end position="498"/>
    </location>
</feature>
<evidence type="ECO:0000256" key="1">
    <source>
        <dbReference type="SAM" id="MobiDB-lite"/>
    </source>
</evidence>
<organism evidence="2 3">
    <name type="scientific">Owenia fusiformis</name>
    <name type="common">Polychaete worm</name>
    <dbReference type="NCBI Taxonomy" id="6347"/>
    <lineage>
        <taxon>Eukaryota</taxon>
        <taxon>Metazoa</taxon>
        <taxon>Spiralia</taxon>
        <taxon>Lophotrochozoa</taxon>
        <taxon>Annelida</taxon>
        <taxon>Polychaeta</taxon>
        <taxon>Sedentaria</taxon>
        <taxon>Canalipalpata</taxon>
        <taxon>Sabellida</taxon>
        <taxon>Oweniida</taxon>
        <taxon>Oweniidae</taxon>
        <taxon>Owenia</taxon>
    </lineage>
</organism>
<dbReference type="InterPro" id="IPR016187">
    <property type="entry name" value="CTDL_fold"/>
</dbReference>